<dbReference type="InterPro" id="IPR011990">
    <property type="entry name" value="TPR-like_helical_dom_sf"/>
</dbReference>
<proteinExistence type="predicted"/>
<feature type="chain" id="PRO_5016615088" evidence="3">
    <location>
        <begin position="22"/>
        <end position="615"/>
    </location>
</feature>
<dbReference type="SUPFAM" id="SSF46894">
    <property type="entry name" value="C-terminal effector domain of the bipartite response regulators"/>
    <property type="match status" value="1"/>
</dbReference>
<dbReference type="GO" id="GO:0003677">
    <property type="term" value="F:DNA binding"/>
    <property type="evidence" value="ECO:0007669"/>
    <property type="project" value="InterPro"/>
</dbReference>
<reference evidence="4 5" key="1">
    <citation type="submission" date="2018-06" db="EMBL/GenBank/DDBJ databases">
        <authorList>
            <consortium name="Pathogen Informatics"/>
            <person name="Doyle S."/>
        </authorList>
    </citation>
    <scope>NUCLEOTIDE SEQUENCE [LARGE SCALE GENOMIC DNA]</scope>
    <source>
        <strain evidence="4 5">NCTC11388</strain>
    </source>
</reference>
<sequence length="615" mass="71080">MKIRFCFLFIILLCAGTYCSAQNLLTDSLQNRLKGNAVSVTEKFSIYNELIELYRINDNYPLAETTVQQQLLLAKNTGNETEQVKALVQKGVITLNKSEYDKFQADLDATERAAKKAGTPIAKLYASYLRIYYYNTLGEYENAIKLAQVLLPEIEKQPDEVLLKAKLNYILYGIYSEWNDAENATLYAKKAIALSEISGHKNMLSSAYSALAVCYAYKYEKTGDIKDLDAVIEMCQKAVVLYHRFPGHISDYTYALSLLNLANYNLMYPVIRPAVRREIESASNEILLLTRQISNSQPLQAGALGILSNLAMKDNNVLLSEQYLLKAEAIAMTQRPVYYYTLLNIVSDLAKLYADQKNFRKAYEYQSKTTEYNSLLYNENQAATAKKLEAQYQAQKREAEFQTLTEKAASLKREKLLYIGLGVIGLIGAFFMFRSYHFKLRFSLESEKKLITEKHEAEIQFKLEQEEKARLKAEQELLTLKQQQLQREALANQLHLQHKNEVLQQLENRLSDKDINIRQVVKEEYRMDHEFEKAKFSLQELHPDFFKNLNERARQKLTNLDFKYCAYLYLGMETKQIAHLLNVEPKSVRMTKYRLKQKFNLDAETDLAGYLKNIV</sequence>
<gene>
    <name evidence="4" type="ORF">NCTC11388_01198</name>
</gene>
<dbReference type="EMBL" id="UGYW01000002">
    <property type="protein sequence ID" value="SUJ02937.1"/>
    <property type="molecule type" value="Genomic_DNA"/>
</dbReference>
<evidence type="ECO:0000256" key="2">
    <source>
        <dbReference type="SAM" id="Phobius"/>
    </source>
</evidence>
<dbReference type="Proteomes" id="UP000254893">
    <property type="component" value="Unassembled WGS sequence"/>
</dbReference>
<accession>A0A380BLQ0</accession>
<dbReference type="RefSeq" id="WP_258862018.1">
    <property type="nucleotide sequence ID" value="NZ_UGYW01000002.1"/>
</dbReference>
<dbReference type="GO" id="GO:0006355">
    <property type="term" value="P:regulation of DNA-templated transcription"/>
    <property type="evidence" value="ECO:0007669"/>
    <property type="project" value="InterPro"/>
</dbReference>
<dbReference type="Gene3D" id="1.25.40.10">
    <property type="entry name" value="Tetratricopeptide repeat domain"/>
    <property type="match status" value="2"/>
</dbReference>
<keyword evidence="2" id="KW-1133">Transmembrane helix</keyword>
<evidence type="ECO:0000256" key="1">
    <source>
        <dbReference type="SAM" id="Coils"/>
    </source>
</evidence>
<evidence type="ECO:0000313" key="4">
    <source>
        <dbReference type="EMBL" id="SUJ02937.1"/>
    </source>
</evidence>
<feature type="signal peptide" evidence="3">
    <location>
        <begin position="1"/>
        <end position="21"/>
    </location>
</feature>
<feature type="coiled-coil region" evidence="1">
    <location>
        <begin position="454"/>
        <end position="523"/>
    </location>
</feature>
<keyword evidence="2" id="KW-0472">Membrane</keyword>
<feature type="coiled-coil region" evidence="1">
    <location>
        <begin position="378"/>
        <end position="414"/>
    </location>
</feature>
<dbReference type="AlphaFoldDB" id="A0A380BLQ0"/>
<keyword evidence="2" id="KW-0812">Transmembrane</keyword>
<keyword evidence="3" id="KW-0732">Signal</keyword>
<dbReference type="InterPro" id="IPR016032">
    <property type="entry name" value="Sig_transdc_resp-reg_C-effctor"/>
</dbReference>
<dbReference type="Gene3D" id="1.10.10.10">
    <property type="entry name" value="Winged helix-like DNA-binding domain superfamily/Winged helix DNA-binding domain"/>
    <property type="match status" value="1"/>
</dbReference>
<organism evidence="4 5">
    <name type="scientific">Sphingobacterium spiritivorum</name>
    <name type="common">Flavobacterium spiritivorum</name>
    <dbReference type="NCBI Taxonomy" id="258"/>
    <lineage>
        <taxon>Bacteria</taxon>
        <taxon>Pseudomonadati</taxon>
        <taxon>Bacteroidota</taxon>
        <taxon>Sphingobacteriia</taxon>
        <taxon>Sphingobacteriales</taxon>
        <taxon>Sphingobacteriaceae</taxon>
        <taxon>Sphingobacterium</taxon>
    </lineage>
</organism>
<dbReference type="InterPro" id="IPR036388">
    <property type="entry name" value="WH-like_DNA-bd_sf"/>
</dbReference>
<keyword evidence="1" id="KW-0175">Coiled coil</keyword>
<protein>
    <submittedName>
        <fullName evidence="4">ATP-dependent transcriptional regulator</fullName>
    </submittedName>
</protein>
<feature type="transmembrane region" description="Helical" evidence="2">
    <location>
        <begin position="416"/>
        <end position="433"/>
    </location>
</feature>
<dbReference type="SUPFAM" id="SSF48452">
    <property type="entry name" value="TPR-like"/>
    <property type="match status" value="1"/>
</dbReference>
<evidence type="ECO:0000313" key="5">
    <source>
        <dbReference type="Proteomes" id="UP000254893"/>
    </source>
</evidence>
<name>A0A380BLQ0_SPHSI</name>
<evidence type="ECO:0000256" key="3">
    <source>
        <dbReference type="SAM" id="SignalP"/>
    </source>
</evidence>